<name>A0A9J7X2H7_CYPCA</name>
<feature type="domain" description="Immunoglobulin" evidence="1">
    <location>
        <begin position="138"/>
        <end position="238"/>
    </location>
</feature>
<dbReference type="InterPro" id="IPR036179">
    <property type="entry name" value="Ig-like_dom_sf"/>
</dbReference>
<evidence type="ECO:0000259" key="1">
    <source>
        <dbReference type="SMART" id="SM00409"/>
    </source>
</evidence>
<keyword evidence="3" id="KW-1185">Reference proteome</keyword>
<feature type="domain" description="Immunoglobulin" evidence="1">
    <location>
        <begin position="30"/>
        <end position="133"/>
    </location>
</feature>
<organism evidence="2 3">
    <name type="scientific">Cyprinus carpio carpio</name>
    <dbReference type="NCBI Taxonomy" id="630221"/>
    <lineage>
        <taxon>Eukaryota</taxon>
        <taxon>Metazoa</taxon>
        <taxon>Chordata</taxon>
        <taxon>Craniata</taxon>
        <taxon>Vertebrata</taxon>
        <taxon>Euteleostomi</taxon>
        <taxon>Actinopterygii</taxon>
        <taxon>Neopterygii</taxon>
        <taxon>Teleostei</taxon>
        <taxon>Ostariophysi</taxon>
        <taxon>Cypriniformes</taxon>
        <taxon>Cyprinidae</taxon>
        <taxon>Cyprininae</taxon>
        <taxon>Cyprinus</taxon>
    </lineage>
</organism>
<dbReference type="InterPro" id="IPR013783">
    <property type="entry name" value="Ig-like_fold"/>
</dbReference>
<evidence type="ECO:0000313" key="2">
    <source>
        <dbReference type="Ensembl" id="ENSCCRP00000101464.1"/>
    </source>
</evidence>
<dbReference type="GeneTree" id="ENSGT01050000244806"/>
<dbReference type="SMART" id="SM00409">
    <property type="entry name" value="IG"/>
    <property type="match status" value="2"/>
</dbReference>
<reference evidence="2" key="1">
    <citation type="submission" date="2025-08" db="UniProtKB">
        <authorList>
            <consortium name="Ensembl"/>
        </authorList>
    </citation>
    <scope>IDENTIFICATION</scope>
</reference>
<dbReference type="Ensembl" id="ENSCCRT00000179685.1">
    <property type="protein sequence ID" value="ENSCCRP00000101464.1"/>
    <property type="gene ID" value="ENSCCRG00000072477.1"/>
</dbReference>
<dbReference type="Gene3D" id="2.60.40.10">
    <property type="entry name" value="Immunoglobulins"/>
    <property type="match status" value="2"/>
</dbReference>
<evidence type="ECO:0000313" key="3">
    <source>
        <dbReference type="Proteomes" id="UP001108240"/>
    </source>
</evidence>
<proteinExistence type="predicted"/>
<sequence>MVLVVYAFLRVIYSEHFISSPGAAEVVEDSVLVSVMEGDSVSLNTDVKTNQQEKIKWFFNDIRIAQISDYLSKTCTDVQCNEGTERFRVRLKLDNQTGSLTIMNINTTDSGDYKLQIIKTNSMSENIFRVTVLETDKMKTKTVKEGQSVTLDPGVIKNTNYLMKWYFNDTLIARDTSQISTYVEFEDAGGRFRDRLKLDHQTGSLTITNTRTTDSGLYHLEIITNSTSIHRQYSIQFISEKSLSGSGSSGIEFLVITGVCVGVELVVAGVTGENFWLCYLYTKILITKYIGLYCTLKCVSCLGKMTGFYLQNYKLFKCTVCVCVCVCVTETSVMFITLYFCECFLIG</sequence>
<reference evidence="2" key="2">
    <citation type="submission" date="2025-09" db="UniProtKB">
        <authorList>
            <consortium name="Ensembl"/>
        </authorList>
    </citation>
    <scope>IDENTIFICATION</scope>
</reference>
<dbReference type="PANTHER" id="PTHR21063:SF4">
    <property type="entry name" value="CD48 ANTIGEN-RELATED"/>
    <property type="match status" value="1"/>
</dbReference>
<dbReference type="SUPFAM" id="SSF48726">
    <property type="entry name" value="Immunoglobulin"/>
    <property type="match status" value="2"/>
</dbReference>
<accession>A0A9J7X2H7</accession>
<dbReference type="InterPro" id="IPR013106">
    <property type="entry name" value="Ig_V-set"/>
</dbReference>
<dbReference type="InterPro" id="IPR003599">
    <property type="entry name" value="Ig_sub"/>
</dbReference>
<dbReference type="Proteomes" id="UP001108240">
    <property type="component" value="Unplaced"/>
</dbReference>
<dbReference type="PANTHER" id="PTHR21063">
    <property type="entry name" value="LFA-3"/>
    <property type="match status" value="1"/>
</dbReference>
<protein>
    <recommendedName>
        <fullName evidence="1">Immunoglobulin domain-containing protein</fullName>
    </recommendedName>
</protein>
<dbReference type="Pfam" id="PF07686">
    <property type="entry name" value="V-set"/>
    <property type="match status" value="2"/>
</dbReference>
<dbReference type="AlphaFoldDB" id="A0A9J7X2H7"/>